<dbReference type="Pfam" id="PF12833">
    <property type="entry name" value="HTH_18"/>
    <property type="match status" value="1"/>
</dbReference>
<reference evidence="5 6" key="1">
    <citation type="submission" date="2016-10" db="EMBL/GenBank/DDBJ databases">
        <authorList>
            <person name="de Groot N.N."/>
        </authorList>
    </citation>
    <scope>NUCLEOTIDE SEQUENCE [LARGE SCALE GENOMIC DNA]</scope>
    <source>
        <strain evidence="5 6">TC2-24</strain>
    </source>
</reference>
<gene>
    <name evidence="5" type="ORF">SAMN04487850_0996</name>
</gene>
<dbReference type="PANTHER" id="PTHR30146:SF24">
    <property type="entry name" value="XYLOSE OPERON REGULATORY PROTEIN"/>
    <property type="match status" value="1"/>
</dbReference>
<accession>A0A1I0N662</accession>
<keyword evidence="6" id="KW-1185">Reference proteome</keyword>
<evidence type="ECO:0000256" key="3">
    <source>
        <dbReference type="ARBA" id="ARBA00023163"/>
    </source>
</evidence>
<dbReference type="RefSeq" id="WP_091915100.1">
    <property type="nucleotide sequence ID" value="NZ_FOIQ01000002.1"/>
</dbReference>
<sequence length="386" mass="44517">MTKLILSTDFTETYATKLLRGILKYSHQTEPWVICRMPPSFRKTYGIPKVVEWAKNWDADAIIAQFEPDDEVSLFKEAGIIAIAQDYKQRFTEIPNITSDYTASGKKAAEFYFIKGFKHFAYYGYEDVIWSDERGKGFRDYLTENGISDKYIFEFKKQSLDELWHYESQPLKEWLSALPKPVAIFACDDTRANIIIELCNTMSLRVPVDVAVLGVDNDDLTCRLSYPELSSMDLDVEKAGYETADLIMKMKEHWDMKPNDIIVHDTGITERTSTDIFATTNPNVLKALWYIHTNISHPICVGDVVAQVSVSRRLLEQEFREETSVTIYDYISKLRMEKLAQLLLTTNEPLDMLAVMVGLNDAKNLARQFKAYKGMTPLEYKKKYKI</sequence>
<dbReference type="InterPro" id="IPR018060">
    <property type="entry name" value="HTH_AraC"/>
</dbReference>
<name>A0A1I0N662_9BACT</name>
<keyword evidence="3" id="KW-0804">Transcription</keyword>
<evidence type="ECO:0000313" key="5">
    <source>
        <dbReference type="EMBL" id="SEV96521.1"/>
    </source>
</evidence>
<dbReference type="GO" id="GO:0003700">
    <property type="term" value="F:DNA-binding transcription factor activity"/>
    <property type="evidence" value="ECO:0007669"/>
    <property type="project" value="InterPro"/>
</dbReference>
<dbReference type="EMBL" id="FOIQ01000002">
    <property type="protein sequence ID" value="SEV96521.1"/>
    <property type="molecule type" value="Genomic_DNA"/>
</dbReference>
<keyword evidence="1" id="KW-0805">Transcription regulation</keyword>
<dbReference type="PROSITE" id="PS01124">
    <property type="entry name" value="HTH_ARAC_FAMILY_2"/>
    <property type="match status" value="1"/>
</dbReference>
<dbReference type="SUPFAM" id="SSF46689">
    <property type="entry name" value="Homeodomain-like"/>
    <property type="match status" value="1"/>
</dbReference>
<evidence type="ECO:0000259" key="4">
    <source>
        <dbReference type="PROSITE" id="PS01124"/>
    </source>
</evidence>
<dbReference type="InterPro" id="IPR018062">
    <property type="entry name" value="HTH_AraC-typ_CS"/>
</dbReference>
<dbReference type="Gene3D" id="1.10.10.60">
    <property type="entry name" value="Homeodomain-like"/>
    <property type="match status" value="1"/>
</dbReference>
<dbReference type="SMART" id="SM00342">
    <property type="entry name" value="HTH_ARAC"/>
    <property type="match status" value="1"/>
</dbReference>
<dbReference type="AlphaFoldDB" id="A0A1I0N662"/>
<dbReference type="InterPro" id="IPR009057">
    <property type="entry name" value="Homeodomain-like_sf"/>
</dbReference>
<dbReference type="Pfam" id="PF13377">
    <property type="entry name" value="Peripla_BP_3"/>
    <property type="match status" value="1"/>
</dbReference>
<dbReference type="SUPFAM" id="SSF53822">
    <property type="entry name" value="Periplasmic binding protein-like I"/>
    <property type="match status" value="1"/>
</dbReference>
<proteinExistence type="predicted"/>
<dbReference type="InterPro" id="IPR046335">
    <property type="entry name" value="LacI/GalR-like_sensor"/>
</dbReference>
<organism evidence="5 6">
    <name type="scientific">Prevotella aff. ruminicola Tc2-24</name>
    <dbReference type="NCBI Taxonomy" id="81582"/>
    <lineage>
        <taxon>Bacteria</taxon>
        <taxon>Pseudomonadati</taxon>
        <taxon>Bacteroidota</taxon>
        <taxon>Bacteroidia</taxon>
        <taxon>Bacteroidales</taxon>
        <taxon>Prevotellaceae</taxon>
        <taxon>Prevotella</taxon>
    </lineage>
</organism>
<dbReference type="GO" id="GO:0000976">
    <property type="term" value="F:transcription cis-regulatory region binding"/>
    <property type="evidence" value="ECO:0007669"/>
    <property type="project" value="TreeGrafter"/>
</dbReference>
<dbReference type="InterPro" id="IPR028082">
    <property type="entry name" value="Peripla_BP_I"/>
</dbReference>
<dbReference type="PANTHER" id="PTHR30146">
    <property type="entry name" value="LACI-RELATED TRANSCRIPTIONAL REPRESSOR"/>
    <property type="match status" value="1"/>
</dbReference>
<protein>
    <submittedName>
        <fullName evidence="5">Transcriptional regulator, AraC family</fullName>
    </submittedName>
</protein>
<keyword evidence="2" id="KW-0238">DNA-binding</keyword>
<evidence type="ECO:0000313" key="6">
    <source>
        <dbReference type="Proteomes" id="UP000199373"/>
    </source>
</evidence>
<dbReference type="Gene3D" id="3.40.50.2300">
    <property type="match status" value="2"/>
</dbReference>
<dbReference type="Proteomes" id="UP000199373">
    <property type="component" value="Unassembled WGS sequence"/>
</dbReference>
<dbReference type="CDD" id="cd01543">
    <property type="entry name" value="PBP1_XylR"/>
    <property type="match status" value="1"/>
</dbReference>
<evidence type="ECO:0000256" key="1">
    <source>
        <dbReference type="ARBA" id="ARBA00023015"/>
    </source>
</evidence>
<dbReference type="PROSITE" id="PS00041">
    <property type="entry name" value="HTH_ARAC_FAMILY_1"/>
    <property type="match status" value="1"/>
</dbReference>
<feature type="domain" description="HTH araC/xylS-type" evidence="4">
    <location>
        <begin position="285"/>
        <end position="383"/>
    </location>
</feature>
<evidence type="ECO:0000256" key="2">
    <source>
        <dbReference type="ARBA" id="ARBA00023125"/>
    </source>
</evidence>